<reference evidence="1" key="1">
    <citation type="submission" date="2019-08" db="EMBL/GenBank/DDBJ databases">
        <authorList>
            <person name="Kucharzyk K."/>
            <person name="Murdoch R.W."/>
            <person name="Higgins S."/>
            <person name="Loffler F."/>
        </authorList>
    </citation>
    <scope>NUCLEOTIDE SEQUENCE</scope>
</reference>
<proteinExistence type="predicted"/>
<comment type="caution">
    <text evidence="1">The sequence shown here is derived from an EMBL/GenBank/DDBJ whole genome shotgun (WGS) entry which is preliminary data.</text>
</comment>
<sequence>MVLLDQMIGQDDPFLCSHCLHFLAHPLGKVPDRLLFQVPVGCPEQAADRVVSGIEHELVPELQVDILGHHITDVGIFKELSDGFDPFAFAVVLLSKDYSSLFCIDDGVACVG</sequence>
<accession>A0A644ZNR1</accession>
<organism evidence="1">
    <name type="scientific">bioreactor metagenome</name>
    <dbReference type="NCBI Taxonomy" id="1076179"/>
    <lineage>
        <taxon>unclassified sequences</taxon>
        <taxon>metagenomes</taxon>
        <taxon>ecological metagenomes</taxon>
    </lineage>
</organism>
<dbReference type="AlphaFoldDB" id="A0A644ZNR1"/>
<name>A0A644ZNR1_9ZZZZ</name>
<dbReference type="EMBL" id="VSSQ01008611">
    <property type="protein sequence ID" value="MPM39354.1"/>
    <property type="molecule type" value="Genomic_DNA"/>
</dbReference>
<protein>
    <submittedName>
        <fullName evidence="1">Uncharacterized protein</fullName>
    </submittedName>
</protein>
<evidence type="ECO:0000313" key="1">
    <source>
        <dbReference type="EMBL" id="MPM39354.1"/>
    </source>
</evidence>
<gene>
    <name evidence="1" type="ORF">SDC9_85987</name>
</gene>